<gene>
    <name evidence="1" type="ORF">PM001_LOCUS30936</name>
</gene>
<proteinExistence type="predicted"/>
<dbReference type="AlphaFoldDB" id="A0AAV1VFT6"/>
<dbReference type="Proteomes" id="UP001162060">
    <property type="component" value="Unassembled WGS sequence"/>
</dbReference>
<name>A0AAV1VFT6_9STRA</name>
<reference evidence="1" key="1">
    <citation type="submission" date="2024-01" db="EMBL/GenBank/DDBJ databases">
        <authorList>
            <person name="Webb A."/>
        </authorList>
    </citation>
    <scope>NUCLEOTIDE SEQUENCE</scope>
    <source>
        <strain evidence="1">Pm1</strain>
    </source>
</reference>
<protein>
    <submittedName>
        <fullName evidence="1">Uncharacterized protein</fullName>
    </submittedName>
</protein>
<comment type="caution">
    <text evidence="1">The sequence shown here is derived from an EMBL/GenBank/DDBJ whole genome shotgun (WGS) entry which is preliminary data.</text>
</comment>
<organism evidence="1 2">
    <name type="scientific">Peronospora matthiolae</name>
    <dbReference type="NCBI Taxonomy" id="2874970"/>
    <lineage>
        <taxon>Eukaryota</taxon>
        <taxon>Sar</taxon>
        <taxon>Stramenopiles</taxon>
        <taxon>Oomycota</taxon>
        <taxon>Peronosporomycetes</taxon>
        <taxon>Peronosporales</taxon>
        <taxon>Peronosporaceae</taxon>
        <taxon>Peronospora</taxon>
    </lineage>
</organism>
<accession>A0AAV1VFT6</accession>
<evidence type="ECO:0000313" key="1">
    <source>
        <dbReference type="EMBL" id="CAK7945786.1"/>
    </source>
</evidence>
<dbReference type="EMBL" id="CAKLBY020000338">
    <property type="protein sequence ID" value="CAK7945786.1"/>
    <property type="molecule type" value="Genomic_DNA"/>
</dbReference>
<sequence>MLYPEAIADNVVELTTTDSTKFSFDLENGGVVIRNSLLDMRMADVSMTSHPLSSSQIPAEFSLFVFSITLVPPR</sequence>
<evidence type="ECO:0000313" key="2">
    <source>
        <dbReference type="Proteomes" id="UP001162060"/>
    </source>
</evidence>